<dbReference type="EMBL" id="GL377574">
    <property type="protein sequence ID" value="EFJ31076.1"/>
    <property type="molecule type" value="Genomic_DNA"/>
</dbReference>
<reference evidence="2 3" key="1">
    <citation type="journal article" date="2011" name="Science">
        <title>The Selaginella genome identifies genetic changes associated with the evolution of vascular plants.</title>
        <authorList>
            <person name="Banks J.A."/>
            <person name="Nishiyama T."/>
            <person name="Hasebe M."/>
            <person name="Bowman J.L."/>
            <person name="Gribskov M."/>
            <person name="dePamphilis C."/>
            <person name="Albert V.A."/>
            <person name="Aono N."/>
            <person name="Aoyama T."/>
            <person name="Ambrose B.A."/>
            <person name="Ashton N.W."/>
            <person name="Axtell M.J."/>
            <person name="Barker E."/>
            <person name="Barker M.S."/>
            <person name="Bennetzen J.L."/>
            <person name="Bonawitz N.D."/>
            <person name="Chapple C."/>
            <person name="Cheng C."/>
            <person name="Correa L.G."/>
            <person name="Dacre M."/>
            <person name="DeBarry J."/>
            <person name="Dreyer I."/>
            <person name="Elias M."/>
            <person name="Engstrom E.M."/>
            <person name="Estelle M."/>
            <person name="Feng L."/>
            <person name="Finet C."/>
            <person name="Floyd S.K."/>
            <person name="Frommer W.B."/>
            <person name="Fujita T."/>
            <person name="Gramzow L."/>
            <person name="Gutensohn M."/>
            <person name="Harholt J."/>
            <person name="Hattori M."/>
            <person name="Heyl A."/>
            <person name="Hirai T."/>
            <person name="Hiwatashi Y."/>
            <person name="Ishikawa M."/>
            <person name="Iwata M."/>
            <person name="Karol K.G."/>
            <person name="Koehler B."/>
            <person name="Kolukisaoglu U."/>
            <person name="Kubo M."/>
            <person name="Kurata T."/>
            <person name="Lalonde S."/>
            <person name="Li K."/>
            <person name="Li Y."/>
            <person name="Litt A."/>
            <person name="Lyons E."/>
            <person name="Manning G."/>
            <person name="Maruyama T."/>
            <person name="Michael T.P."/>
            <person name="Mikami K."/>
            <person name="Miyazaki S."/>
            <person name="Morinaga S."/>
            <person name="Murata T."/>
            <person name="Mueller-Roeber B."/>
            <person name="Nelson D.R."/>
            <person name="Obara M."/>
            <person name="Oguri Y."/>
            <person name="Olmstead R.G."/>
            <person name="Onodera N."/>
            <person name="Petersen B.L."/>
            <person name="Pils B."/>
            <person name="Prigge M."/>
            <person name="Rensing S.A."/>
            <person name="Riano-Pachon D.M."/>
            <person name="Roberts A.W."/>
            <person name="Sato Y."/>
            <person name="Scheller H.V."/>
            <person name="Schulz B."/>
            <person name="Schulz C."/>
            <person name="Shakirov E.V."/>
            <person name="Shibagaki N."/>
            <person name="Shinohara N."/>
            <person name="Shippen D.E."/>
            <person name="Soerensen I."/>
            <person name="Sotooka R."/>
            <person name="Sugimoto N."/>
            <person name="Sugita M."/>
            <person name="Sumikawa N."/>
            <person name="Tanurdzic M."/>
            <person name="Theissen G."/>
            <person name="Ulvskov P."/>
            <person name="Wakazuki S."/>
            <person name="Weng J.K."/>
            <person name="Willats W.W."/>
            <person name="Wipf D."/>
            <person name="Wolf P.G."/>
            <person name="Yang L."/>
            <person name="Zimmer A.D."/>
            <person name="Zhu Q."/>
            <person name="Mitros T."/>
            <person name="Hellsten U."/>
            <person name="Loque D."/>
            <person name="Otillar R."/>
            <person name="Salamov A."/>
            <person name="Schmutz J."/>
            <person name="Shapiro H."/>
            <person name="Lindquist E."/>
            <person name="Lucas S."/>
            <person name="Rokhsar D."/>
            <person name="Grigoriev I.V."/>
        </authorList>
    </citation>
    <scope>NUCLEOTIDE SEQUENCE [LARGE SCALE GENOMIC DNA]</scope>
</reference>
<dbReference type="AlphaFoldDB" id="D8R924"/>
<dbReference type="HOGENOM" id="CLU_1322863_0_0_1"/>
<protein>
    <submittedName>
        <fullName evidence="2">Uncharacterized protein</fullName>
    </submittedName>
</protein>
<sequence length="208" mass="22955">MMSERQSLSLSEEGLTCLCVLQTQANKELIKIGIAATIFRKETGKFLRSQHHSVENWKGSEACRSQLGHSHSKCRFIGRLLAKDPVPAPKRIIYPAVPPTQPVPIRGPRRKMRVSFSSCQGVEASSGSSPTQTSSMSLQKAPRHLEQDNLAVHRGVHANVSSSVIFTSSELNWHNLEARGHQMIHTATGTVFTCQETLETSISVQQKT</sequence>
<feature type="compositionally biased region" description="Low complexity" evidence="1">
    <location>
        <begin position="125"/>
        <end position="137"/>
    </location>
</feature>
<dbReference type="Proteomes" id="UP000001514">
    <property type="component" value="Unassembled WGS sequence"/>
</dbReference>
<evidence type="ECO:0000313" key="3">
    <source>
        <dbReference type="Proteomes" id="UP000001514"/>
    </source>
</evidence>
<dbReference type="Gramene" id="EFJ31076">
    <property type="protein sequence ID" value="EFJ31076"/>
    <property type="gene ID" value="SELMODRAFT_408973"/>
</dbReference>
<evidence type="ECO:0000256" key="1">
    <source>
        <dbReference type="SAM" id="MobiDB-lite"/>
    </source>
</evidence>
<accession>D8R924</accession>
<gene>
    <name evidence="2" type="ORF">SELMODRAFT_408973</name>
</gene>
<proteinExistence type="predicted"/>
<evidence type="ECO:0000313" key="2">
    <source>
        <dbReference type="EMBL" id="EFJ31076.1"/>
    </source>
</evidence>
<keyword evidence="3" id="KW-1185">Reference proteome</keyword>
<organism evidence="3">
    <name type="scientific">Selaginella moellendorffii</name>
    <name type="common">Spikemoss</name>
    <dbReference type="NCBI Taxonomy" id="88036"/>
    <lineage>
        <taxon>Eukaryota</taxon>
        <taxon>Viridiplantae</taxon>
        <taxon>Streptophyta</taxon>
        <taxon>Embryophyta</taxon>
        <taxon>Tracheophyta</taxon>
        <taxon>Lycopodiopsida</taxon>
        <taxon>Selaginellales</taxon>
        <taxon>Selaginellaceae</taxon>
        <taxon>Selaginella</taxon>
    </lineage>
</organism>
<name>D8R924_SELML</name>
<dbReference type="KEGG" id="smo:SELMODRAFT_408973"/>
<feature type="region of interest" description="Disordered" evidence="1">
    <location>
        <begin position="118"/>
        <end position="141"/>
    </location>
</feature>
<dbReference type="InParanoid" id="D8R924"/>